<accession>A0A098EKB5</accession>
<dbReference type="EMBL" id="CCXS01000001">
    <property type="protein sequence ID" value="CEG22768.1"/>
    <property type="molecule type" value="Genomic_DNA"/>
</dbReference>
<gene>
    <name evidence="1" type="ORF">BN1080_01703</name>
</gene>
<keyword evidence="2" id="KW-1185">Reference proteome</keyword>
<proteinExistence type="predicted"/>
<sequence>MKRMLMLNTLPLVNFEGDTGNKKRRKPNSI</sequence>
<organism evidence="1 2">
    <name type="scientific">Planococcus massiliensis</name>
    <dbReference type="NCBI Taxonomy" id="1499687"/>
    <lineage>
        <taxon>Bacteria</taxon>
        <taxon>Bacillati</taxon>
        <taxon>Bacillota</taxon>
        <taxon>Bacilli</taxon>
        <taxon>Bacillales</taxon>
        <taxon>Caryophanaceae</taxon>
        <taxon>Planococcus</taxon>
    </lineage>
</organism>
<evidence type="ECO:0000313" key="2">
    <source>
        <dbReference type="Proteomes" id="UP000043699"/>
    </source>
</evidence>
<name>A0A098EKB5_9BACL</name>
<dbReference type="AlphaFoldDB" id="A0A098EKB5"/>
<protein>
    <submittedName>
        <fullName evidence="1">Uncharacterized protein</fullName>
    </submittedName>
</protein>
<evidence type="ECO:0000313" key="1">
    <source>
        <dbReference type="EMBL" id="CEG22768.1"/>
    </source>
</evidence>
<dbReference type="STRING" id="1499687.BN1080_01703"/>
<reference evidence="1 2" key="1">
    <citation type="submission" date="2014-09" db="EMBL/GenBank/DDBJ databases">
        <authorList>
            <person name="Urmite Genomes Urmite Genomes"/>
        </authorList>
    </citation>
    <scope>NUCLEOTIDE SEQUENCE [LARGE SCALE GENOMIC DNA]</scope>
    <source>
        <strain evidence="1 2">ES2</strain>
    </source>
</reference>
<dbReference type="Proteomes" id="UP000043699">
    <property type="component" value="Unassembled WGS sequence"/>
</dbReference>